<keyword evidence="3" id="KW-0732">Signal</keyword>
<dbReference type="KEGG" id="bfc:BacF7301_06565"/>
<dbReference type="InterPro" id="IPR012944">
    <property type="entry name" value="SusD_RagB_dom"/>
</dbReference>
<dbReference type="InterPro" id="IPR033985">
    <property type="entry name" value="SusD-like_N"/>
</dbReference>
<evidence type="ECO:0000313" key="8">
    <source>
        <dbReference type="EMBL" id="QIU93829.1"/>
    </source>
</evidence>
<comment type="subcellular location">
    <subcellularLocation>
        <location evidence="1">Cell outer membrane</location>
    </subcellularLocation>
</comment>
<dbReference type="Pfam" id="PF14322">
    <property type="entry name" value="SusD-like_3"/>
    <property type="match status" value="1"/>
</dbReference>
<evidence type="ECO:0000256" key="2">
    <source>
        <dbReference type="ARBA" id="ARBA00006275"/>
    </source>
</evidence>
<dbReference type="InterPro" id="IPR011990">
    <property type="entry name" value="TPR-like_helical_dom_sf"/>
</dbReference>
<evidence type="ECO:0000313" key="9">
    <source>
        <dbReference type="Proteomes" id="UP000501780"/>
    </source>
</evidence>
<feature type="domain" description="SusD-like N-terminal" evidence="7">
    <location>
        <begin position="34"/>
        <end position="230"/>
    </location>
</feature>
<evidence type="ECO:0000256" key="3">
    <source>
        <dbReference type="ARBA" id="ARBA00022729"/>
    </source>
</evidence>
<dbReference type="EMBL" id="CP050831">
    <property type="protein sequence ID" value="QIU93829.1"/>
    <property type="molecule type" value="Genomic_DNA"/>
</dbReference>
<dbReference type="RefSeq" id="WP_167961342.1">
    <property type="nucleotide sequence ID" value="NZ_CP050831.1"/>
</dbReference>
<evidence type="ECO:0000259" key="6">
    <source>
        <dbReference type="Pfam" id="PF07980"/>
    </source>
</evidence>
<keyword evidence="5" id="KW-0998">Cell outer membrane</keyword>
<protein>
    <submittedName>
        <fullName evidence="8">RagB/SusD family nutrient uptake outer membrane protein</fullName>
    </submittedName>
</protein>
<dbReference type="Proteomes" id="UP000501780">
    <property type="component" value="Chromosome"/>
</dbReference>
<gene>
    <name evidence="8" type="ORF">BacF7301_06565</name>
</gene>
<dbReference type="SUPFAM" id="SSF48452">
    <property type="entry name" value="TPR-like"/>
    <property type="match status" value="1"/>
</dbReference>
<organism evidence="8 9">
    <name type="scientific">Bacteroides faecium</name>
    <dbReference type="NCBI Taxonomy" id="2715212"/>
    <lineage>
        <taxon>Bacteria</taxon>
        <taxon>Pseudomonadati</taxon>
        <taxon>Bacteroidota</taxon>
        <taxon>Bacteroidia</taxon>
        <taxon>Bacteroidales</taxon>
        <taxon>Bacteroidaceae</taxon>
        <taxon>Bacteroides</taxon>
    </lineage>
</organism>
<keyword evidence="9" id="KW-1185">Reference proteome</keyword>
<name>A0A6H0KKT5_9BACE</name>
<dbReference type="AlphaFoldDB" id="A0A6H0KKT5"/>
<evidence type="ECO:0000256" key="4">
    <source>
        <dbReference type="ARBA" id="ARBA00023136"/>
    </source>
</evidence>
<dbReference type="Gene3D" id="1.25.40.390">
    <property type="match status" value="1"/>
</dbReference>
<keyword evidence="4" id="KW-0472">Membrane</keyword>
<feature type="domain" description="RagB/SusD" evidence="6">
    <location>
        <begin position="360"/>
        <end position="524"/>
    </location>
</feature>
<evidence type="ECO:0000256" key="1">
    <source>
        <dbReference type="ARBA" id="ARBA00004442"/>
    </source>
</evidence>
<comment type="similarity">
    <text evidence="2">Belongs to the SusD family.</text>
</comment>
<evidence type="ECO:0000256" key="5">
    <source>
        <dbReference type="ARBA" id="ARBA00023237"/>
    </source>
</evidence>
<dbReference type="CDD" id="cd08977">
    <property type="entry name" value="SusD"/>
    <property type="match status" value="1"/>
</dbReference>
<accession>A0A6H0KKT5</accession>
<dbReference type="GO" id="GO:0009279">
    <property type="term" value="C:cell outer membrane"/>
    <property type="evidence" value="ECO:0007669"/>
    <property type="project" value="UniProtKB-SubCell"/>
</dbReference>
<reference evidence="8 9" key="1">
    <citation type="submission" date="2020-03" db="EMBL/GenBank/DDBJ databases">
        <title>Genomic analysis of Bacteroides faecium CBA7301.</title>
        <authorList>
            <person name="Kim J."/>
            <person name="Roh S.W."/>
        </authorList>
    </citation>
    <scope>NUCLEOTIDE SEQUENCE [LARGE SCALE GENOMIC DNA]</scope>
    <source>
        <strain evidence="8 9">CBA7301</strain>
    </source>
</reference>
<evidence type="ECO:0000259" key="7">
    <source>
        <dbReference type="Pfam" id="PF14322"/>
    </source>
</evidence>
<proteinExistence type="inferred from homology"/>
<sequence>MRKYIYISILCLSAGLTSCNDWLTEEGPMVTKSEDFFTNEETAVQSVNAAYVPLMWEYNNTYYPEWFIGDVVSDDALKGGQNLSDMADVYDLENFKTISNNGLLLDYYRAQYQGVARCNLAIEEIPRMEVDEKFTEKLRDRLVGEAKFLRAMYYFRLVRMFGGVPKVDYVIYSSEKWKQPRATKEEIYDLITKDLLAAEPVLWKKSEYEDADLGRATKGAAQAMLLKVYLYMHNYTEAKKWGEFIKLQAEAGEYRLCEQYADNFTLEGENGSESVFEIQYMDEPTSDFGEGNGFTRGTFTTILTRSRSTAFGTSGWGFNKPTQNLYNEFENGDPRREISILNPTDAQITTPTEEIYLGSRYVSRKYTLMDENNRYASLSHTTRSPINNKVIRYADVLLMYAEACCETNNLPSAKSALNAVRQRARGNNPDILPDFPYGSYNDNNKEDLIKAIRHERRVELAMEGHRWFDLCRWGIAKSTMDAYKAGESAEAKAEMGDFIEGKHELFPIPQEEVNLGGLTQNSGY</sequence>
<dbReference type="PROSITE" id="PS51257">
    <property type="entry name" value="PROKAR_LIPOPROTEIN"/>
    <property type="match status" value="1"/>
</dbReference>
<dbReference type="Pfam" id="PF07980">
    <property type="entry name" value="SusD_RagB"/>
    <property type="match status" value="1"/>
</dbReference>